<dbReference type="Proteomes" id="UP001162164">
    <property type="component" value="Unassembled WGS sequence"/>
</dbReference>
<reference evidence="1" key="1">
    <citation type="journal article" date="2023" name="Insect Mol. Biol.">
        <title>Genome sequencing provides insights into the evolution of gene families encoding plant cell wall-degrading enzymes in longhorned beetles.</title>
        <authorList>
            <person name="Shin N.R."/>
            <person name="Okamura Y."/>
            <person name="Kirsch R."/>
            <person name="Pauchet Y."/>
        </authorList>
    </citation>
    <scope>NUCLEOTIDE SEQUENCE</scope>
    <source>
        <strain evidence="1">MMC_N1</strain>
    </source>
</reference>
<evidence type="ECO:0000313" key="1">
    <source>
        <dbReference type="EMBL" id="KAJ8982400.1"/>
    </source>
</evidence>
<evidence type="ECO:0000313" key="2">
    <source>
        <dbReference type="Proteomes" id="UP001162164"/>
    </source>
</evidence>
<dbReference type="EMBL" id="JAPWTJ010000126">
    <property type="protein sequence ID" value="KAJ8982400.1"/>
    <property type="molecule type" value="Genomic_DNA"/>
</dbReference>
<proteinExistence type="predicted"/>
<sequence length="409" mass="47040">MTKTSRDIDCGVNLTWLPSCKKNWQRDVIAVADTHKLDIVFDSHEIFATKTIDGALPFGSKFSDVYIPAIYKIYFQKVVSNVCHQRAILCLESVNNEQDSFDFMGKINGLLQAHLFQKVKVKSESRKLSKKLKLHLFLITPPKKYAHVAEWKVNLSLIQMVPRVLYSLNPKVGFSFYQGGSEETHQTPEVYYIRDWLFIFRMWLYLRCKKQSYLKQRLQNKVWNECIVCSLGTDAALGPSMLGVHSGGALGSVLSKDVPALKDRHRLDPYMCHDHRTGILFYSPVDSTGATRDGNVKLSRGLRTKVYFVFLLFEVKTSYWENDISKKNISISKTFLSNRALIETSKIVKKYAESYLWHKDEFKLVPRTSIYNYLNHIDGEKVVNSLVTAKMIISNAKKLSPKERRCVAK</sequence>
<name>A0ABQ9JYT1_9CUCU</name>
<accession>A0ABQ9JYT1</accession>
<gene>
    <name evidence="1" type="ORF">NQ317_012438</name>
</gene>
<keyword evidence="2" id="KW-1185">Reference proteome</keyword>
<protein>
    <submittedName>
        <fullName evidence="1">Uncharacterized protein</fullName>
    </submittedName>
</protein>
<organism evidence="1 2">
    <name type="scientific">Molorchus minor</name>
    <dbReference type="NCBI Taxonomy" id="1323400"/>
    <lineage>
        <taxon>Eukaryota</taxon>
        <taxon>Metazoa</taxon>
        <taxon>Ecdysozoa</taxon>
        <taxon>Arthropoda</taxon>
        <taxon>Hexapoda</taxon>
        <taxon>Insecta</taxon>
        <taxon>Pterygota</taxon>
        <taxon>Neoptera</taxon>
        <taxon>Endopterygota</taxon>
        <taxon>Coleoptera</taxon>
        <taxon>Polyphaga</taxon>
        <taxon>Cucujiformia</taxon>
        <taxon>Chrysomeloidea</taxon>
        <taxon>Cerambycidae</taxon>
        <taxon>Lamiinae</taxon>
        <taxon>Monochamini</taxon>
        <taxon>Molorchus</taxon>
    </lineage>
</organism>
<comment type="caution">
    <text evidence="1">The sequence shown here is derived from an EMBL/GenBank/DDBJ whole genome shotgun (WGS) entry which is preliminary data.</text>
</comment>